<dbReference type="EMBL" id="JACLAN010000002">
    <property type="protein sequence ID" value="MBC8673876.1"/>
    <property type="molecule type" value="Genomic_DNA"/>
</dbReference>
<evidence type="ECO:0000256" key="1">
    <source>
        <dbReference type="ARBA" id="ARBA00023125"/>
    </source>
</evidence>
<dbReference type="Pfam" id="PF07508">
    <property type="entry name" value="Recombinase"/>
    <property type="match status" value="1"/>
</dbReference>
<evidence type="ECO:0000259" key="4">
    <source>
        <dbReference type="Pfam" id="PF13408"/>
    </source>
</evidence>
<dbReference type="InterPro" id="IPR025827">
    <property type="entry name" value="Zn_ribbon_recom_dom"/>
</dbReference>
<dbReference type="Gene3D" id="3.90.1750.20">
    <property type="entry name" value="Putative Large Serine Recombinase, Chain B, Domain 2"/>
    <property type="match status" value="1"/>
</dbReference>
<dbReference type="Pfam" id="PF13408">
    <property type="entry name" value="Zn_ribbon_recom"/>
    <property type="match status" value="1"/>
</dbReference>
<dbReference type="PANTHER" id="PTHR30461:SF2">
    <property type="entry name" value="SERINE RECOMBINASE PINE-RELATED"/>
    <property type="match status" value="1"/>
</dbReference>
<feature type="domain" description="Recombinase zinc beta ribbon" evidence="4">
    <location>
        <begin position="105"/>
        <end position="161"/>
    </location>
</feature>
<dbReference type="GO" id="GO:0003677">
    <property type="term" value="F:DNA binding"/>
    <property type="evidence" value="ECO:0007669"/>
    <property type="project" value="UniProtKB-KW"/>
</dbReference>
<evidence type="ECO:0000256" key="2">
    <source>
        <dbReference type="ARBA" id="ARBA00023172"/>
    </source>
</evidence>
<name>A0A926FJY7_AERHY</name>
<sequence length="252" mass="28172">MFEMAKSGCGYEQIAKAFLEKGYKTFGKEADWRPAGIQAVIKSQAVIGVFQPHVIENGERVPDGEPILGYYPTIVSPALFEEVQHLIGTRSKHSGSYRKGTYSNLFSGVLRCQCGELLRYHNKGKAGNPRNYLVCPKQNITGCNLPNMLYDKVEPQLLQAVSLLSAVMGQRGAASEKTLALKDELAILQRKLELEAKKRNKAAQSMLELDDDAVFRELFTQCKANCQALEVQIHQLEDDITGRELSEKHLER</sequence>
<dbReference type="InterPro" id="IPR050639">
    <property type="entry name" value="SSR_resolvase"/>
</dbReference>
<reference evidence="5" key="1">
    <citation type="submission" date="2020-07" db="EMBL/GenBank/DDBJ databases">
        <title>Carbapenem Resistant Aeromonas hydrophila Carrying blacphA7 Isolated from Two Solid Organ Transplant Patients.</title>
        <authorList>
            <person name="Hilt E."/>
            <person name="Fitzwater S.P."/>
            <person name="Ward K."/>
            <person name="De St Maurice A."/>
            <person name="Chandrasekaran S."/>
            <person name="Garner O.B."/>
            <person name="Yang S."/>
        </authorList>
    </citation>
    <scope>NUCLEOTIDE SEQUENCE</scope>
    <source>
        <strain evidence="5">B-1</strain>
    </source>
</reference>
<evidence type="ECO:0000313" key="5">
    <source>
        <dbReference type="EMBL" id="MBC8673876.1"/>
    </source>
</evidence>
<dbReference type="InterPro" id="IPR011109">
    <property type="entry name" value="DNA_bind_recombinase_dom"/>
</dbReference>
<feature type="domain" description="Recombinase" evidence="3">
    <location>
        <begin position="1"/>
        <end position="87"/>
    </location>
</feature>
<gene>
    <name evidence="5" type="ORF">H2136_05665</name>
</gene>
<dbReference type="InterPro" id="IPR038109">
    <property type="entry name" value="DNA_bind_recomb_sf"/>
</dbReference>
<dbReference type="AlphaFoldDB" id="A0A926FJY7"/>
<evidence type="ECO:0000259" key="3">
    <source>
        <dbReference type="Pfam" id="PF07508"/>
    </source>
</evidence>
<keyword evidence="1" id="KW-0238">DNA-binding</keyword>
<dbReference type="PANTHER" id="PTHR30461">
    <property type="entry name" value="DNA-INVERTASE FROM LAMBDOID PROPHAGE"/>
    <property type="match status" value="1"/>
</dbReference>
<organism evidence="5">
    <name type="scientific">Aeromonas hydrophila</name>
    <dbReference type="NCBI Taxonomy" id="644"/>
    <lineage>
        <taxon>Bacteria</taxon>
        <taxon>Pseudomonadati</taxon>
        <taxon>Pseudomonadota</taxon>
        <taxon>Gammaproteobacteria</taxon>
        <taxon>Aeromonadales</taxon>
        <taxon>Aeromonadaceae</taxon>
        <taxon>Aeromonas</taxon>
    </lineage>
</organism>
<accession>A0A926FJY7</accession>
<proteinExistence type="predicted"/>
<dbReference type="GO" id="GO:0000150">
    <property type="term" value="F:DNA strand exchange activity"/>
    <property type="evidence" value="ECO:0007669"/>
    <property type="project" value="InterPro"/>
</dbReference>
<comment type="caution">
    <text evidence="5">The sequence shown here is derived from an EMBL/GenBank/DDBJ whole genome shotgun (WGS) entry which is preliminary data.</text>
</comment>
<protein>
    <submittedName>
        <fullName evidence="5">Recombinase family protein</fullName>
    </submittedName>
</protein>
<keyword evidence="2" id="KW-0233">DNA recombination</keyword>